<protein>
    <recommendedName>
        <fullName evidence="4">DUF3311 domain-containing protein</fullName>
    </recommendedName>
</protein>
<dbReference type="RefSeq" id="WP_382394506.1">
    <property type="nucleotide sequence ID" value="NZ_JBHTCQ010000002.1"/>
</dbReference>
<evidence type="ECO:0000313" key="3">
    <source>
        <dbReference type="Proteomes" id="UP001596455"/>
    </source>
</evidence>
<organism evidence="2 3">
    <name type="scientific">Georgenia alba</name>
    <dbReference type="NCBI Taxonomy" id="2233858"/>
    <lineage>
        <taxon>Bacteria</taxon>
        <taxon>Bacillati</taxon>
        <taxon>Actinomycetota</taxon>
        <taxon>Actinomycetes</taxon>
        <taxon>Micrococcales</taxon>
        <taxon>Bogoriellaceae</taxon>
        <taxon>Georgenia</taxon>
    </lineage>
</organism>
<feature type="transmembrane region" description="Helical" evidence="1">
    <location>
        <begin position="12"/>
        <end position="30"/>
    </location>
</feature>
<dbReference type="Proteomes" id="UP001596455">
    <property type="component" value="Unassembled WGS sequence"/>
</dbReference>
<accession>A0ABW2Q8J2</accession>
<keyword evidence="1" id="KW-0472">Membrane</keyword>
<dbReference type="EMBL" id="JBHTCQ010000002">
    <property type="protein sequence ID" value="MFC7405769.1"/>
    <property type="molecule type" value="Genomic_DNA"/>
</dbReference>
<name>A0ABW2Q8J2_9MICO</name>
<sequence>MTVSRGNRTRAVLAVVLGVVLAALMVYPWPEGTATPIILGVIPAPLFFWVVWTGLFTAYLAWLAYRWDPYAAVVRRANAEHEARIARTEPSGPAEPEEAR</sequence>
<keyword evidence="1" id="KW-1133">Transmembrane helix</keyword>
<keyword evidence="3" id="KW-1185">Reference proteome</keyword>
<evidence type="ECO:0000313" key="2">
    <source>
        <dbReference type="EMBL" id="MFC7405769.1"/>
    </source>
</evidence>
<evidence type="ECO:0008006" key="4">
    <source>
        <dbReference type="Google" id="ProtNLM"/>
    </source>
</evidence>
<reference evidence="3" key="1">
    <citation type="journal article" date="2019" name="Int. J. Syst. Evol. Microbiol.">
        <title>The Global Catalogue of Microorganisms (GCM) 10K type strain sequencing project: providing services to taxonomists for standard genome sequencing and annotation.</title>
        <authorList>
            <consortium name="The Broad Institute Genomics Platform"/>
            <consortium name="The Broad Institute Genome Sequencing Center for Infectious Disease"/>
            <person name="Wu L."/>
            <person name="Ma J."/>
        </authorList>
    </citation>
    <scope>NUCLEOTIDE SEQUENCE [LARGE SCALE GENOMIC DNA]</scope>
    <source>
        <strain evidence="3">JCM 1490</strain>
    </source>
</reference>
<evidence type="ECO:0000256" key="1">
    <source>
        <dbReference type="SAM" id="Phobius"/>
    </source>
</evidence>
<proteinExistence type="predicted"/>
<comment type="caution">
    <text evidence="2">The sequence shown here is derived from an EMBL/GenBank/DDBJ whole genome shotgun (WGS) entry which is preliminary data.</text>
</comment>
<keyword evidence="1" id="KW-0812">Transmembrane</keyword>
<gene>
    <name evidence="2" type="ORF">ACFQQL_11665</name>
</gene>
<feature type="transmembrane region" description="Helical" evidence="1">
    <location>
        <begin position="42"/>
        <end position="65"/>
    </location>
</feature>